<organism evidence="2 3">
    <name type="scientific">Puccinia sorghi</name>
    <dbReference type="NCBI Taxonomy" id="27349"/>
    <lineage>
        <taxon>Eukaryota</taxon>
        <taxon>Fungi</taxon>
        <taxon>Dikarya</taxon>
        <taxon>Basidiomycota</taxon>
        <taxon>Pucciniomycotina</taxon>
        <taxon>Pucciniomycetes</taxon>
        <taxon>Pucciniales</taxon>
        <taxon>Pucciniaceae</taxon>
        <taxon>Puccinia</taxon>
    </lineage>
</organism>
<dbReference type="EMBL" id="LAVV01013094">
    <property type="protein sequence ID" value="KNZ45989.1"/>
    <property type="molecule type" value="Genomic_DNA"/>
</dbReference>
<evidence type="ECO:0000256" key="1">
    <source>
        <dbReference type="SAM" id="MobiDB-lite"/>
    </source>
</evidence>
<evidence type="ECO:0000313" key="2">
    <source>
        <dbReference type="EMBL" id="KNZ45989.1"/>
    </source>
</evidence>
<dbReference type="VEuPathDB" id="FungiDB:VP01_763g2"/>
<sequence length="262" mass="28739">MASVKVVSLLIKTLSKPIANRLKLSAQVDHTDTPHLYINQISHRLCWPCPISSSIRKSSNLGDLRTSSASDSATQVCPINPPLRYESHPEWGQFFIRSVPVLGGGSPKYVMNHRTQMNKTHSIVAENLRGRMQTAHRRDVVDERLTELESLCANIRSVFCLTLSCQAQEDASLSNRRLSTTASQSSQGRHEPFPLPDDRASDHLDRSRPQPNVGTPGRTEIGPGSRSTTLAVLSTPQSPPTEGQGPMVGKARIHNKGVLLAQ</sequence>
<dbReference type="OrthoDB" id="2129069at2759"/>
<gene>
    <name evidence="2" type="ORF">VP01_763g2</name>
</gene>
<feature type="region of interest" description="Disordered" evidence="1">
    <location>
        <begin position="171"/>
        <end position="262"/>
    </location>
</feature>
<feature type="compositionally biased region" description="Basic and acidic residues" evidence="1">
    <location>
        <begin position="188"/>
        <end position="208"/>
    </location>
</feature>
<feature type="compositionally biased region" description="Polar residues" evidence="1">
    <location>
        <begin position="225"/>
        <end position="236"/>
    </location>
</feature>
<reference evidence="2 3" key="1">
    <citation type="submission" date="2015-08" db="EMBL/GenBank/DDBJ databases">
        <title>Next Generation Sequencing and Analysis of the Genome of Puccinia sorghi L Schw, the Causal Agent of Maize Common Rust.</title>
        <authorList>
            <person name="Rochi L."/>
            <person name="Burguener G."/>
            <person name="Darino M."/>
            <person name="Turjanski A."/>
            <person name="Kreff E."/>
            <person name="Dieguez M.J."/>
            <person name="Sacco F."/>
        </authorList>
    </citation>
    <scope>NUCLEOTIDE SEQUENCE [LARGE SCALE GENOMIC DNA]</scope>
    <source>
        <strain evidence="2 3">RO10H11247</strain>
    </source>
</reference>
<feature type="compositionally biased region" description="Polar residues" evidence="1">
    <location>
        <begin position="171"/>
        <end position="187"/>
    </location>
</feature>
<dbReference type="AlphaFoldDB" id="A0A0L6UBQ9"/>
<protein>
    <submittedName>
        <fullName evidence="2">Uncharacterized protein</fullName>
    </submittedName>
</protein>
<comment type="caution">
    <text evidence="2">The sequence shown here is derived from an EMBL/GenBank/DDBJ whole genome shotgun (WGS) entry which is preliminary data.</text>
</comment>
<name>A0A0L6UBQ9_9BASI</name>
<evidence type="ECO:0000313" key="3">
    <source>
        <dbReference type="Proteomes" id="UP000037035"/>
    </source>
</evidence>
<keyword evidence="3" id="KW-1185">Reference proteome</keyword>
<dbReference type="Proteomes" id="UP000037035">
    <property type="component" value="Unassembled WGS sequence"/>
</dbReference>
<proteinExistence type="predicted"/>
<accession>A0A0L6UBQ9</accession>